<evidence type="ECO:0000313" key="3">
    <source>
        <dbReference type="Proteomes" id="UP001165653"/>
    </source>
</evidence>
<accession>A0ABT3G191</accession>
<evidence type="ECO:0008006" key="4">
    <source>
        <dbReference type="Google" id="ProtNLM"/>
    </source>
</evidence>
<keyword evidence="1" id="KW-0812">Transmembrane</keyword>
<sequence length="184" mass="20557">MNTTPLPRLLRAFSILCIGFPGAILWIYGALVTVVTISSLSYEHSSRRLWFMMAGAAAGIIAVTVAYLMVIGNRILANDPRERLGGRRLAERLLWNLSIQFSAIFSCGFFFRLVGEIAGNDWTGAVVCLVLHFGFFFVWLRCGNHWTKLNREWLREMDEEIARAELAAADMAGGERATAIVRAD</sequence>
<gene>
    <name evidence="2" type="ORF">OJ996_08455</name>
</gene>
<organism evidence="2 3">
    <name type="scientific">Luteolibacter rhizosphaerae</name>
    <dbReference type="NCBI Taxonomy" id="2989719"/>
    <lineage>
        <taxon>Bacteria</taxon>
        <taxon>Pseudomonadati</taxon>
        <taxon>Verrucomicrobiota</taxon>
        <taxon>Verrucomicrobiia</taxon>
        <taxon>Verrucomicrobiales</taxon>
        <taxon>Verrucomicrobiaceae</taxon>
        <taxon>Luteolibacter</taxon>
    </lineage>
</organism>
<keyword evidence="1" id="KW-0472">Membrane</keyword>
<name>A0ABT3G191_9BACT</name>
<dbReference type="Proteomes" id="UP001165653">
    <property type="component" value="Unassembled WGS sequence"/>
</dbReference>
<dbReference type="RefSeq" id="WP_264513106.1">
    <property type="nucleotide sequence ID" value="NZ_JAPDDR010000004.1"/>
</dbReference>
<evidence type="ECO:0000256" key="1">
    <source>
        <dbReference type="SAM" id="Phobius"/>
    </source>
</evidence>
<feature type="transmembrane region" description="Helical" evidence="1">
    <location>
        <begin position="49"/>
        <end position="72"/>
    </location>
</feature>
<comment type="caution">
    <text evidence="2">The sequence shown here is derived from an EMBL/GenBank/DDBJ whole genome shotgun (WGS) entry which is preliminary data.</text>
</comment>
<keyword evidence="1" id="KW-1133">Transmembrane helix</keyword>
<evidence type="ECO:0000313" key="2">
    <source>
        <dbReference type="EMBL" id="MCW1913603.1"/>
    </source>
</evidence>
<reference evidence="2" key="1">
    <citation type="submission" date="2022-10" db="EMBL/GenBank/DDBJ databases">
        <title>Luteolibacter sp. GHJ8, whole genome shotgun sequencing project.</title>
        <authorList>
            <person name="Zhao G."/>
            <person name="Shen L."/>
        </authorList>
    </citation>
    <scope>NUCLEOTIDE SEQUENCE</scope>
    <source>
        <strain evidence="2">GHJ8</strain>
    </source>
</reference>
<feature type="transmembrane region" description="Helical" evidence="1">
    <location>
        <begin position="93"/>
        <end position="111"/>
    </location>
</feature>
<feature type="transmembrane region" description="Helical" evidence="1">
    <location>
        <begin position="123"/>
        <end position="142"/>
    </location>
</feature>
<keyword evidence="3" id="KW-1185">Reference proteome</keyword>
<proteinExistence type="predicted"/>
<dbReference type="EMBL" id="JAPDDR010000004">
    <property type="protein sequence ID" value="MCW1913603.1"/>
    <property type="molecule type" value="Genomic_DNA"/>
</dbReference>
<protein>
    <recommendedName>
        <fullName evidence="4">Transmembrane protein</fullName>
    </recommendedName>
</protein>
<feature type="transmembrane region" description="Helical" evidence="1">
    <location>
        <begin position="12"/>
        <end position="37"/>
    </location>
</feature>